<name>A0A8K0K6G3_LADFU</name>
<organism evidence="3 4">
    <name type="scientific">Ladona fulva</name>
    <name type="common">Scarce chaser dragonfly</name>
    <name type="synonym">Libellula fulva</name>
    <dbReference type="NCBI Taxonomy" id="123851"/>
    <lineage>
        <taxon>Eukaryota</taxon>
        <taxon>Metazoa</taxon>
        <taxon>Ecdysozoa</taxon>
        <taxon>Arthropoda</taxon>
        <taxon>Hexapoda</taxon>
        <taxon>Insecta</taxon>
        <taxon>Pterygota</taxon>
        <taxon>Palaeoptera</taxon>
        <taxon>Odonata</taxon>
        <taxon>Epiprocta</taxon>
        <taxon>Anisoptera</taxon>
        <taxon>Libelluloidea</taxon>
        <taxon>Libellulidae</taxon>
        <taxon>Ladona</taxon>
    </lineage>
</organism>
<accession>A0A8K0K6G3</accession>
<dbReference type="AlphaFoldDB" id="A0A8K0K6G3"/>
<dbReference type="Proteomes" id="UP000792457">
    <property type="component" value="Unassembled WGS sequence"/>
</dbReference>
<evidence type="ECO:0000313" key="4">
    <source>
        <dbReference type="Proteomes" id="UP000792457"/>
    </source>
</evidence>
<feature type="non-terminal residue" evidence="3">
    <location>
        <position position="1"/>
    </location>
</feature>
<evidence type="ECO:0000313" key="3">
    <source>
        <dbReference type="EMBL" id="KAG8229261.1"/>
    </source>
</evidence>
<dbReference type="EMBL" id="KZ308421">
    <property type="protein sequence ID" value="KAG8229261.1"/>
    <property type="molecule type" value="Genomic_DNA"/>
</dbReference>
<dbReference type="Pfam" id="PF01683">
    <property type="entry name" value="EB"/>
    <property type="match status" value="1"/>
</dbReference>
<evidence type="ECO:0000256" key="1">
    <source>
        <dbReference type="SAM" id="Phobius"/>
    </source>
</evidence>
<dbReference type="InterPro" id="IPR006149">
    <property type="entry name" value="EB_dom"/>
</dbReference>
<feature type="domain" description="EB" evidence="2">
    <location>
        <begin position="27"/>
        <end position="73"/>
    </location>
</feature>
<proteinExistence type="predicted"/>
<gene>
    <name evidence="3" type="ORF">J437_LFUL009620</name>
</gene>
<evidence type="ECO:0000259" key="2">
    <source>
        <dbReference type="Pfam" id="PF01683"/>
    </source>
</evidence>
<keyword evidence="4" id="KW-1185">Reference proteome</keyword>
<dbReference type="OrthoDB" id="504708at2759"/>
<sequence length="96" mass="10032">SPQDCPIQNTQCIDGKCQCTGDYGPNKANEKCLPNKLGGPCVNNDDCSLITNAVCTKGSCVCKSGFTEKKGTCSMGSIATLAMSAILFAVTSRFLL</sequence>
<keyword evidence="1" id="KW-1133">Transmembrane helix</keyword>
<feature type="transmembrane region" description="Helical" evidence="1">
    <location>
        <begin position="73"/>
        <end position="95"/>
    </location>
</feature>
<reference evidence="3" key="2">
    <citation type="submission" date="2017-10" db="EMBL/GenBank/DDBJ databases">
        <title>Ladona fulva Genome sequencing and assembly.</title>
        <authorList>
            <person name="Murali S."/>
            <person name="Richards S."/>
            <person name="Bandaranaike D."/>
            <person name="Bellair M."/>
            <person name="Blankenburg K."/>
            <person name="Chao H."/>
            <person name="Dinh H."/>
            <person name="Doddapaneni H."/>
            <person name="Dugan-Rocha S."/>
            <person name="Elkadiri S."/>
            <person name="Gnanaolivu R."/>
            <person name="Hernandez B."/>
            <person name="Skinner E."/>
            <person name="Javaid M."/>
            <person name="Lee S."/>
            <person name="Li M."/>
            <person name="Ming W."/>
            <person name="Munidasa M."/>
            <person name="Muniz J."/>
            <person name="Nguyen L."/>
            <person name="Hughes D."/>
            <person name="Osuji N."/>
            <person name="Pu L.-L."/>
            <person name="Puazo M."/>
            <person name="Qu C."/>
            <person name="Quiroz J."/>
            <person name="Raj R."/>
            <person name="Weissenberger G."/>
            <person name="Xin Y."/>
            <person name="Zou X."/>
            <person name="Han Y."/>
            <person name="Worley K."/>
            <person name="Muzny D."/>
            <person name="Gibbs R."/>
        </authorList>
    </citation>
    <scope>NUCLEOTIDE SEQUENCE</scope>
    <source>
        <strain evidence="3">Sampled in the wild</strain>
    </source>
</reference>
<reference evidence="3" key="1">
    <citation type="submission" date="2013-04" db="EMBL/GenBank/DDBJ databases">
        <authorList>
            <person name="Qu J."/>
            <person name="Murali S.C."/>
            <person name="Bandaranaike D."/>
            <person name="Bellair M."/>
            <person name="Blankenburg K."/>
            <person name="Chao H."/>
            <person name="Dinh H."/>
            <person name="Doddapaneni H."/>
            <person name="Downs B."/>
            <person name="Dugan-Rocha S."/>
            <person name="Elkadiri S."/>
            <person name="Gnanaolivu R.D."/>
            <person name="Hernandez B."/>
            <person name="Javaid M."/>
            <person name="Jayaseelan J.C."/>
            <person name="Lee S."/>
            <person name="Li M."/>
            <person name="Ming W."/>
            <person name="Munidasa M."/>
            <person name="Muniz J."/>
            <person name="Nguyen L."/>
            <person name="Ongeri F."/>
            <person name="Osuji N."/>
            <person name="Pu L.-L."/>
            <person name="Puazo M."/>
            <person name="Qu C."/>
            <person name="Quiroz J."/>
            <person name="Raj R."/>
            <person name="Weissenberger G."/>
            <person name="Xin Y."/>
            <person name="Zou X."/>
            <person name="Han Y."/>
            <person name="Richards S."/>
            <person name="Worley K."/>
            <person name="Muzny D."/>
            <person name="Gibbs R."/>
        </authorList>
    </citation>
    <scope>NUCLEOTIDE SEQUENCE</scope>
    <source>
        <strain evidence="3">Sampled in the wild</strain>
    </source>
</reference>
<protein>
    <recommendedName>
        <fullName evidence="2">EB domain-containing protein</fullName>
    </recommendedName>
</protein>
<keyword evidence="1" id="KW-0812">Transmembrane</keyword>
<keyword evidence="1" id="KW-0472">Membrane</keyword>
<comment type="caution">
    <text evidence="3">The sequence shown here is derived from an EMBL/GenBank/DDBJ whole genome shotgun (WGS) entry which is preliminary data.</text>
</comment>